<name>A0A3M7S3F0_BRAPC</name>
<dbReference type="Proteomes" id="UP000276133">
    <property type="component" value="Unassembled WGS sequence"/>
</dbReference>
<keyword evidence="2" id="KW-1185">Reference proteome</keyword>
<organism evidence="1 2">
    <name type="scientific">Brachionus plicatilis</name>
    <name type="common">Marine rotifer</name>
    <name type="synonym">Brachionus muelleri</name>
    <dbReference type="NCBI Taxonomy" id="10195"/>
    <lineage>
        <taxon>Eukaryota</taxon>
        <taxon>Metazoa</taxon>
        <taxon>Spiralia</taxon>
        <taxon>Gnathifera</taxon>
        <taxon>Rotifera</taxon>
        <taxon>Eurotatoria</taxon>
        <taxon>Monogononta</taxon>
        <taxon>Pseudotrocha</taxon>
        <taxon>Ploima</taxon>
        <taxon>Brachionidae</taxon>
        <taxon>Brachionus</taxon>
    </lineage>
</organism>
<reference evidence="1 2" key="1">
    <citation type="journal article" date="2018" name="Sci. Rep.">
        <title>Genomic signatures of local adaptation to the degree of environmental predictability in rotifers.</title>
        <authorList>
            <person name="Franch-Gras L."/>
            <person name="Hahn C."/>
            <person name="Garcia-Roger E.M."/>
            <person name="Carmona M.J."/>
            <person name="Serra M."/>
            <person name="Gomez A."/>
        </authorList>
    </citation>
    <scope>NUCLEOTIDE SEQUENCE [LARGE SCALE GENOMIC DNA]</scope>
    <source>
        <strain evidence="1">HYR1</strain>
    </source>
</reference>
<accession>A0A3M7S3F0</accession>
<evidence type="ECO:0000313" key="2">
    <source>
        <dbReference type="Proteomes" id="UP000276133"/>
    </source>
</evidence>
<dbReference type="AlphaFoldDB" id="A0A3M7S3F0"/>
<protein>
    <submittedName>
        <fullName evidence="1">Uncharacterized protein</fullName>
    </submittedName>
</protein>
<proteinExistence type="predicted"/>
<comment type="caution">
    <text evidence="1">The sequence shown here is derived from an EMBL/GenBank/DDBJ whole genome shotgun (WGS) entry which is preliminary data.</text>
</comment>
<evidence type="ECO:0000313" key="1">
    <source>
        <dbReference type="EMBL" id="RNA30127.1"/>
    </source>
</evidence>
<dbReference type="EMBL" id="REGN01002122">
    <property type="protein sequence ID" value="RNA30127.1"/>
    <property type="molecule type" value="Genomic_DNA"/>
</dbReference>
<gene>
    <name evidence="1" type="ORF">BpHYR1_005475</name>
</gene>
<sequence length="91" mass="10644">MTWDYIFLYKKISRGLIKSSLAGGFRIPLNFEYNLATRIGIHFKYLKMTLSIKILKDLKDNNKFLNAPPQIVQFAFPMIQHSFGSFLNKKL</sequence>